<evidence type="ECO:0000313" key="1">
    <source>
        <dbReference type="EMBL" id="KAK3081798.1"/>
    </source>
</evidence>
<accession>A0ACC3DZ23</accession>
<keyword evidence="2" id="KW-1185">Reference proteome</keyword>
<comment type="caution">
    <text evidence="1">The sequence shown here is derived from an EMBL/GenBank/DDBJ whole genome shotgun (WGS) entry which is preliminary data.</text>
</comment>
<reference evidence="1" key="1">
    <citation type="submission" date="2024-09" db="EMBL/GenBank/DDBJ databases">
        <title>Black Yeasts Isolated from many extreme environments.</title>
        <authorList>
            <person name="Coleine C."/>
            <person name="Stajich J.E."/>
            <person name="Selbmann L."/>
        </authorList>
    </citation>
    <scope>NUCLEOTIDE SEQUENCE</scope>
    <source>
        <strain evidence="1">CCFEE 5737</strain>
    </source>
</reference>
<dbReference type="EMBL" id="JAWDJW010000063">
    <property type="protein sequence ID" value="KAK3081798.1"/>
    <property type="molecule type" value="Genomic_DNA"/>
</dbReference>
<dbReference type="Proteomes" id="UP001186974">
    <property type="component" value="Unassembled WGS sequence"/>
</dbReference>
<evidence type="ECO:0000313" key="2">
    <source>
        <dbReference type="Proteomes" id="UP001186974"/>
    </source>
</evidence>
<name>A0ACC3DZ23_9PEZI</name>
<sequence length="117" mass="13421">MGPGLIPYSKSGVVIIEIYNALGLTYEVSDPDYYRKVIIKMYWDDSETPNVLAPIGGFFCPSEEKKFGGAAVFNCYLPMPFNKRARIEIENQGDEAYFQYFYIDYELFPEPLSDDTL</sequence>
<protein>
    <submittedName>
        <fullName evidence="1">Uncharacterized protein</fullName>
    </submittedName>
</protein>
<organism evidence="1 2">
    <name type="scientific">Coniosporium uncinatum</name>
    <dbReference type="NCBI Taxonomy" id="93489"/>
    <lineage>
        <taxon>Eukaryota</taxon>
        <taxon>Fungi</taxon>
        <taxon>Dikarya</taxon>
        <taxon>Ascomycota</taxon>
        <taxon>Pezizomycotina</taxon>
        <taxon>Dothideomycetes</taxon>
        <taxon>Dothideomycetes incertae sedis</taxon>
        <taxon>Coniosporium</taxon>
    </lineage>
</organism>
<proteinExistence type="predicted"/>
<gene>
    <name evidence="1" type="ORF">LTS18_002559</name>
</gene>